<dbReference type="NCBIfam" id="TIGR00639">
    <property type="entry name" value="PurN"/>
    <property type="match status" value="1"/>
</dbReference>
<protein>
    <recommendedName>
        <fullName evidence="6">Phosphoribosylglycinamide formyltransferase</fullName>
        <ecNumber evidence="6">2.1.2.2</ecNumber>
    </recommendedName>
    <alternativeName>
        <fullName evidence="6">5'-phosphoribosylglycinamide transformylase</fullName>
    </alternativeName>
    <alternativeName>
        <fullName evidence="6">GAR transformylase</fullName>
        <shortName evidence="6">GART</shortName>
    </alternativeName>
</protein>
<gene>
    <name evidence="6 8" type="primary">purN</name>
    <name evidence="8" type="ORF">ACFFLH_04305</name>
</gene>
<dbReference type="Gene3D" id="3.40.50.170">
    <property type="entry name" value="Formyl transferase, N-terminal domain"/>
    <property type="match status" value="1"/>
</dbReference>
<evidence type="ECO:0000259" key="7">
    <source>
        <dbReference type="Pfam" id="PF00551"/>
    </source>
</evidence>
<accession>A0ABV5Z8M0</accession>
<comment type="function">
    <text evidence="6">Catalyzes the transfer of a formyl group from 10-formyltetrahydrofolate to 5-phospho-ribosyl-glycinamide (GAR), producing 5-phospho-ribosyl-N-formylglycinamide (FGAR) and tetrahydrofolate.</text>
</comment>
<feature type="domain" description="Formyl transferase N-terminal" evidence="7">
    <location>
        <begin position="2"/>
        <end position="182"/>
    </location>
</feature>
<evidence type="ECO:0000256" key="6">
    <source>
        <dbReference type="HAMAP-Rule" id="MF_01930"/>
    </source>
</evidence>
<feature type="binding site" evidence="6">
    <location>
        <begin position="90"/>
        <end position="93"/>
    </location>
    <ligand>
        <name>(6R)-10-formyltetrahydrofolate</name>
        <dbReference type="ChEBI" id="CHEBI:195366"/>
    </ligand>
</feature>
<dbReference type="Proteomes" id="UP001589628">
    <property type="component" value="Unassembled WGS sequence"/>
</dbReference>
<dbReference type="InterPro" id="IPR002376">
    <property type="entry name" value="Formyl_transf_N"/>
</dbReference>
<comment type="caution">
    <text evidence="8">The sequence shown here is derived from an EMBL/GenBank/DDBJ whole genome shotgun (WGS) entry which is preliminary data.</text>
</comment>
<comment type="catalytic activity">
    <reaction evidence="5 6">
        <text>N(1)-(5-phospho-beta-D-ribosyl)glycinamide + (6R)-10-formyltetrahydrofolate = N(2)-formyl-N(1)-(5-phospho-beta-D-ribosyl)glycinamide + (6S)-5,6,7,8-tetrahydrofolate + H(+)</text>
        <dbReference type="Rhea" id="RHEA:15053"/>
        <dbReference type="ChEBI" id="CHEBI:15378"/>
        <dbReference type="ChEBI" id="CHEBI:57453"/>
        <dbReference type="ChEBI" id="CHEBI:143788"/>
        <dbReference type="ChEBI" id="CHEBI:147286"/>
        <dbReference type="ChEBI" id="CHEBI:195366"/>
        <dbReference type="EC" id="2.1.2.2"/>
    </reaction>
</comment>
<feature type="site" description="Raises pKa of active site His" evidence="6">
    <location>
        <position position="145"/>
    </location>
</feature>
<name>A0ABV5Z8M0_9GAMM</name>
<organism evidence="8 9">
    <name type="scientific">Balneatrix alpica</name>
    <dbReference type="NCBI Taxonomy" id="75684"/>
    <lineage>
        <taxon>Bacteria</taxon>
        <taxon>Pseudomonadati</taxon>
        <taxon>Pseudomonadota</taxon>
        <taxon>Gammaproteobacteria</taxon>
        <taxon>Oceanospirillales</taxon>
        <taxon>Balneatrichaceae</taxon>
        <taxon>Balneatrix</taxon>
    </lineage>
</organism>
<evidence type="ECO:0000313" key="9">
    <source>
        <dbReference type="Proteomes" id="UP001589628"/>
    </source>
</evidence>
<evidence type="ECO:0000256" key="3">
    <source>
        <dbReference type="ARBA" id="ARBA00022755"/>
    </source>
</evidence>
<keyword evidence="9" id="KW-1185">Reference proteome</keyword>
<dbReference type="PROSITE" id="PS00373">
    <property type="entry name" value="GART"/>
    <property type="match status" value="1"/>
</dbReference>
<evidence type="ECO:0000256" key="5">
    <source>
        <dbReference type="ARBA" id="ARBA00047664"/>
    </source>
</evidence>
<dbReference type="EC" id="2.1.2.2" evidence="6"/>
<evidence type="ECO:0000256" key="2">
    <source>
        <dbReference type="ARBA" id="ARBA00022679"/>
    </source>
</evidence>
<dbReference type="InterPro" id="IPR004607">
    <property type="entry name" value="GART"/>
</dbReference>
<feature type="binding site" evidence="6">
    <location>
        <position position="107"/>
    </location>
    <ligand>
        <name>(6R)-10-formyltetrahydrofolate</name>
        <dbReference type="ChEBI" id="CHEBI:195366"/>
    </ligand>
</feature>
<evidence type="ECO:0000256" key="1">
    <source>
        <dbReference type="ARBA" id="ARBA00005054"/>
    </source>
</evidence>
<proteinExistence type="inferred from homology"/>
<evidence type="ECO:0000256" key="4">
    <source>
        <dbReference type="ARBA" id="ARBA00038440"/>
    </source>
</evidence>
<dbReference type="PANTHER" id="PTHR43369:SF2">
    <property type="entry name" value="PHOSPHORIBOSYLGLYCINAMIDE FORMYLTRANSFERASE"/>
    <property type="match status" value="1"/>
</dbReference>
<sequence>MKRILVLISGSGSNLQALLDMSSQDGYPASIVAVISNRADAYGLERARLAGVPALCLNHRDYASREAYDQALMACIDEHQPDLVVLAGFMRILTEDFTRHYSGRLLNIHPSLLPKFKGLHTHARALEAGEQWHGASVHFVTAELDGGPVIIQGRVAIDAQDTADTLAQRVHQIEHQIYPQAVTWFCQDRLQWRDGQAWLDGQPLPAEGIQVGAN</sequence>
<keyword evidence="2 6" id="KW-0808">Transferase</keyword>
<feature type="binding site" evidence="6">
    <location>
        <position position="65"/>
    </location>
    <ligand>
        <name>(6R)-10-formyltetrahydrofolate</name>
        <dbReference type="ChEBI" id="CHEBI:195366"/>
    </ligand>
</feature>
<dbReference type="PANTHER" id="PTHR43369">
    <property type="entry name" value="PHOSPHORIBOSYLGLYCINAMIDE FORMYLTRANSFERASE"/>
    <property type="match status" value="1"/>
</dbReference>
<dbReference type="SUPFAM" id="SSF53328">
    <property type="entry name" value="Formyltransferase"/>
    <property type="match status" value="1"/>
</dbReference>
<dbReference type="RefSeq" id="WP_027313714.1">
    <property type="nucleotide sequence ID" value="NZ_JBHLZN010000001.1"/>
</dbReference>
<feature type="active site" description="Proton donor" evidence="6">
    <location>
        <position position="109"/>
    </location>
</feature>
<dbReference type="Pfam" id="PF00551">
    <property type="entry name" value="Formyl_trans_N"/>
    <property type="match status" value="1"/>
</dbReference>
<dbReference type="HAMAP" id="MF_01930">
    <property type="entry name" value="PurN"/>
    <property type="match status" value="1"/>
</dbReference>
<reference evidence="8 9" key="1">
    <citation type="submission" date="2024-09" db="EMBL/GenBank/DDBJ databases">
        <authorList>
            <person name="Sun Q."/>
            <person name="Mori K."/>
        </authorList>
    </citation>
    <scope>NUCLEOTIDE SEQUENCE [LARGE SCALE GENOMIC DNA]</scope>
    <source>
        <strain evidence="8 9">ATCC 51285</strain>
    </source>
</reference>
<feature type="binding site" evidence="6">
    <location>
        <begin position="12"/>
        <end position="14"/>
    </location>
    <ligand>
        <name>N(1)-(5-phospho-beta-D-ribosyl)glycinamide</name>
        <dbReference type="ChEBI" id="CHEBI:143788"/>
    </ligand>
</feature>
<comment type="similarity">
    <text evidence="4 6">Belongs to the GART family.</text>
</comment>
<evidence type="ECO:0000313" key="8">
    <source>
        <dbReference type="EMBL" id="MFB9885627.1"/>
    </source>
</evidence>
<keyword evidence="3 6" id="KW-0658">Purine biosynthesis</keyword>
<dbReference type="GO" id="GO:0004644">
    <property type="term" value="F:phosphoribosylglycinamide formyltransferase activity"/>
    <property type="evidence" value="ECO:0007669"/>
    <property type="project" value="UniProtKB-EC"/>
</dbReference>
<comment type="pathway">
    <text evidence="1 6">Purine metabolism; IMP biosynthesis via de novo pathway; N(2)-formyl-N(1)-(5-phospho-D-ribosyl)glycinamide from N(1)-(5-phospho-D-ribosyl)glycinamide (10-formyl THF route): step 1/1.</text>
</comment>
<dbReference type="InterPro" id="IPR001555">
    <property type="entry name" value="GART_AS"/>
</dbReference>
<dbReference type="CDD" id="cd08645">
    <property type="entry name" value="FMT_core_GART"/>
    <property type="match status" value="1"/>
</dbReference>
<dbReference type="InterPro" id="IPR036477">
    <property type="entry name" value="Formyl_transf_N_sf"/>
</dbReference>
<dbReference type="EMBL" id="JBHLZN010000001">
    <property type="protein sequence ID" value="MFB9885627.1"/>
    <property type="molecule type" value="Genomic_DNA"/>
</dbReference>